<dbReference type="CDD" id="cd22849">
    <property type="entry name" value="NuzM"/>
    <property type="match status" value="1"/>
</dbReference>
<dbReference type="Proteomes" id="UP000689129">
    <property type="component" value="Unassembled WGS sequence"/>
</dbReference>
<proteinExistence type="predicted"/>
<comment type="caution">
    <text evidence="1">The sequence shown here is derived from an EMBL/GenBank/DDBJ whole genome shotgun (WGS) entry which is preliminary data.</text>
</comment>
<dbReference type="OrthoDB" id="2093493at2759"/>
<protein>
    <submittedName>
        <fullName evidence="1">NADH-ubiquinone oxidoreductase 21.3 kDa subunit like protein</fullName>
    </submittedName>
</protein>
<organism evidence="1 2">
    <name type="scientific">Verticillium longisporum</name>
    <name type="common">Verticillium dahliae var. longisporum</name>
    <dbReference type="NCBI Taxonomy" id="100787"/>
    <lineage>
        <taxon>Eukaryota</taxon>
        <taxon>Fungi</taxon>
        <taxon>Dikarya</taxon>
        <taxon>Ascomycota</taxon>
        <taxon>Pezizomycotina</taxon>
        <taxon>Sordariomycetes</taxon>
        <taxon>Hypocreomycetidae</taxon>
        <taxon>Glomerellales</taxon>
        <taxon>Plectosphaerellaceae</taxon>
        <taxon>Verticillium</taxon>
    </lineage>
</organism>
<evidence type="ECO:0000313" key="1">
    <source>
        <dbReference type="EMBL" id="KAG7136642.1"/>
    </source>
</evidence>
<accession>A0A8I3ARL5</accession>
<evidence type="ECO:0000313" key="2">
    <source>
        <dbReference type="Proteomes" id="UP000689129"/>
    </source>
</evidence>
<keyword evidence="1" id="KW-0830">Ubiquinone</keyword>
<dbReference type="PANTHER" id="PTHR37325:SF1">
    <property type="entry name" value="OXIDOREDUCTASE 21 KDA SUBUNIT, PUTATIVE (AFU_ORTHOLOGUE AFUA_4G05910)-RELATED"/>
    <property type="match status" value="1"/>
</dbReference>
<dbReference type="PANTHER" id="PTHR37325">
    <property type="entry name" value="OXIDOREDUCTASE 21 KDA SUBUNIT, PUTATIVE (AFU_ORTHOLOGUE AFUA_4G05910)-RELATED"/>
    <property type="match status" value="1"/>
</dbReference>
<name>A0A8I3ARL5_VERLO</name>
<gene>
    <name evidence="1" type="ORF">HYQ45_005802</name>
</gene>
<dbReference type="EMBL" id="JAEMWZ010000099">
    <property type="protein sequence ID" value="KAG7136642.1"/>
    <property type="molecule type" value="Genomic_DNA"/>
</dbReference>
<dbReference type="InterPro" id="IPR016813">
    <property type="entry name" value="NADH_Ub_cplx-1_21kDa"/>
</dbReference>
<reference evidence="1" key="1">
    <citation type="journal article" date="2021" name="Mol. Plant Pathol.">
        <title>A 20-kb lineage-specific genomic region tames virulence in pathogenic amphidiploid Verticillium longisporum.</title>
        <authorList>
            <person name="Harting R."/>
            <person name="Starke J."/>
            <person name="Kusch H."/>
            <person name="Poggeler S."/>
            <person name="Maurus I."/>
            <person name="Schluter R."/>
            <person name="Landesfeind M."/>
            <person name="Bulla I."/>
            <person name="Nowrousian M."/>
            <person name="de Jonge R."/>
            <person name="Stahlhut G."/>
            <person name="Hoff K.J."/>
            <person name="Asshauer K.P."/>
            <person name="Thurmer A."/>
            <person name="Stanke M."/>
            <person name="Daniel R."/>
            <person name="Morgenstern B."/>
            <person name="Thomma B.P.H.J."/>
            <person name="Kronstad J.W."/>
            <person name="Braus-Stromeyer S.A."/>
            <person name="Braus G.H."/>
        </authorList>
    </citation>
    <scope>NUCLEOTIDE SEQUENCE</scope>
    <source>
        <strain evidence="1">Vl32</strain>
    </source>
</reference>
<dbReference type="AlphaFoldDB" id="A0A8I3ARL5"/>
<sequence length="244" mass="26258">MASKAVAKAAGGVVEISKKHTLQSTGLSERIRRAFAIDPNRSSGVPLNPVFRNPAPGAYDPLSYNDPVSIPAGDIADNAYFKRDSRRAYPQTSVFGQPDVVSLLTVGSAASPKVDLIGEAGAKALVEAQAEGEKGGLAVFLQKKSPGEVKQDVFIGGLPPTPAGTAQAADGTWNVHKYEPKTEGSYPAEYSCRRDIIYSLAILRTSVESHRKPYEYLVYLDSDLVRLNLKRLLLPSHGQQLHSL</sequence>